<dbReference type="EMBL" id="JAKLTR010000005">
    <property type="protein sequence ID" value="MCG2614560.1"/>
    <property type="molecule type" value="Genomic_DNA"/>
</dbReference>
<dbReference type="PRINTS" id="PR00032">
    <property type="entry name" value="HTHARAC"/>
</dbReference>
<evidence type="ECO:0000313" key="6">
    <source>
        <dbReference type="Proteomes" id="UP001165367"/>
    </source>
</evidence>
<dbReference type="Pfam" id="PF12833">
    <property type="entry name" value="HTH_18"/>
    <property type="match status" value="1"/>
</dbReference>
<dbReference type="SUPFAM" id="SSF46689">
    <property type="entry name" value="Homeodomain-like"/>
    <property type="match status" value="1"/>
</dbReference>
<comment type="caution">
    <text evidence="5">The sequence shown here is derived from an EMBL/GenBank/DDBJ whole genome shotgun (WGS) entry which is preliminary data.</text>
</comment>
<dbReference type="Gene3D" id="1.10.10.60">
    <property type="entry name" value="Homeodomain-like"/>
    <property type="match status" value="1"/>
</dbReference>
<dbReference type="SUPFAM" id="SSF51215">
    <property type="entry name" value="Regulatory protein AraC"/>
    <property type="match status" value="1"/>
</dbReference>
<evidence type="ECO:0000313" key="5">
    <source>
        <dbReference type="EMBL" id="MCG2614560.1"/>
    </source>
</evidence>
<dbReference type="PANTHER" id="PTHR46796">
    <property type="entry name" value="HTH-TYPE TRANSCRIPTIONAL ACTIVATOR RHAS-RELATED"/>
    <property type="match status" value="1"/>
</dbReference>
<dbReference type="Proteomes" id="UP001165367">
    <property type="component" value="Unassembled WGS sequence"/>
</dbReference>
<evidence type="ECO:0000256" key="2">
    <source>
        <dbReference type="ARBA" id="ARBA00023125"/>
    </source>
</evidence>
<evidence type="ECO:0000256" key="3">
    <source>
        <dbReference type="ARBA" id="ARBA00023163"/>
    </source>
</evidence>
<dbReference type="InterPro" id="IPR018060">
    <property type="entry name" value="HTH_AraC"/>
</dbReference>
<keyword evidence="1" id="KW-0805">Transcription regulation</keyword>
<reference evidence="5" key="1">
    <citation type="submission" date="2022-01" db="EMBL/GenBank/DDBJ databases">
        <authorList>
            <person name="Jo J.-H."/>
            <person name="Im W.-T."/>
        </authorList>
    </citation>
    <scope>NUCLEOTIDE SEQUENCE</scope>
    <source>
        <strain evidence="5">NA20</strain>
    </source>
</reference>
<dbReference type="InterPro" id="IPR037923">
    <property type="entry name" value="HTH-like"/>
</dbReference>
<gene>
    <name evidence="5" type="ORF">LZZ85_09720</name>
</gene>
<dbReference type="RefSeq" id="WP_237871091.1">
    <property type="nucleotide sequence ID" value="NZ_JAKLTR010000005.1"/>
</dbReference>
<protein>
    <submittedName>
        <fullName evidence="5">AraC family transcriptional regulator</fullName>
    </submittedName>
</protein>
<dbReference type="PANTHER" id="PTHR46796:SF2">
    <property type="entry name" value="TRANSCRIPTIONAL REGULATORY PROTEIN"/>
    <property type="match status" value="1"/>
</dbReference>
<dbReference type="InterPro" id="IPR020449">
    <property type="entry name" value="Tscrpt_reg_AraC-type_HTH"/>
</dbReference>
<keyword evidence="3" id="KW-0804">Transcription</keyword>
<keyword evidence="2" id="KW-0238">DNA-binding</keyword>
<evidence type="ECO:0000256" key="1">
    <source>
        <dbReference type="ARBA" id="ARBA00023015"/>
    </source>
</evidence>
<dbReference type="SMART" id="SM00342">
    <property type="entry name" value="HTH_ARAC"/>
    <property type="match status" value="1"/>
</dbReference>
<dbReference type="InterPro" id="IPR009057">
    <property type="entry name" value="Homeodomain-like_sf"/>
</dbReference>
<dbReference type="PROSITE" id="PS01124">
    <property type="entry name" value="HTH_ARAC_FAMILY_2"/>
    <property type="match status" value="1"/>
</dbReference>
<feature type="domain" description="HTH araC/xylS-type" evidence="4">
    <location>
        <begin position="168"/>
        <end position="266"/>
    </location>
</feature>
<accession>A0ABS9KQH7</accession>
<dbReference type="InterPro" id="IPR050204">
    <property type="entry name" value="AraC_XylS_family_regulators"/>
</dbReference>
<proteinExistence type="predicted"/>
<sequence>MELLKTGQFFGQTNQRTQLNGLTITDTEYTHDKVDWHHHESPYFTFILQGAVLEGNKKDTYHCAAGSLLFHNWEDAHYNIKPPGFTRGFHIEIDDHWLRQFDINLHNIQGSTAIKDPQVKLSFYKLFKESKMNDAASQVAIPSLLINCLEEMKNTQLYTSAKAPGWIKTLRELLHDQPLQVSSLSFLSGVLGIHPVHISRYFPFYFGCTLGEYLRKIKTERSLGMLGDRQKSLVEIALDCGFSDQSHFNRCFKENVGITPKAYRALFVR</sequence>
<keyword evidence="6" id="KW-1185">Reference proteome</keyword>
<evidence type="ECO:0000259" key="4">
    <source>
        <dbReference type="PROSITE" id="PS01124"/>
    </source>
</evidence>
<organism evidence="5 6">
    <name type="scientific">Terrimonas ginsenosidimutans</name>
    <dbReference type="NCBI Taxonomy" id="2908004"/>
    <lineage>
        <taxon>Bacteria</taxon>
        <taxon>Pseudomonadati</taxon>
        <taxon>Bacteroidota</taxon>
        <taxon>Chitinophagia</taxon>
        <taxon>Chitinophagales</taxon>
        <taxon>Chitinophagaceae</taxon>
        <taxon>Terrimonas</taxon>
    </lineage>
</organism>
<name>A0ABS9KQH7_9BACT</name>